<accession>A0A5U2GG42</accession>
<proteinExistence type="predicted"/>
<sequence length="75" mass="8529">MQNELPKMFAPETDQLMAVIDIAKREERKGRALVVSIRLEALATHIANKGLNGIEAAELLRREATRYENESQELH</sequence>
<evidence type="ECO:0000313" key="1">
    <source>
        <dbReference type="EMBL" id="EBP0247510.1"/>
    </source>
</evidence>
<dbReference type="AlphaFoldDB" id="A0A5U2GG42"/>
<gene>
    <name evidence="1" type="ORF">IX07_03430</name>
</gene>
<dbReference type="EMBL" id="AAGKJW010000002">
    <property type="protein sequence ID" value="EBP0247510.1"/>
    <property type="molecule type" value="Genomic_DNA"/>
</dbReference>
<organism evidence="1">
    <name type="scientific">Salmonella enterica</name>
    <name type="common">Salmonella choleraesuis</name>
    <dbReference type="NCBI Taxonomy" id="28901"/>
    <lineage>
        <taxon>Bacteria</taxon>
        <taxon>Pseudomonadati</taxon>
        <taxon>Pseudomonadota</taxon>
        <taxon>Gammaproteobacteria</taxon>
        <taxon>Enterobacterales</taxon>
        <taxon>Enterobacteriaceae</taxon>
        <taxon>Salmonella</taxon>
    </lineage>
</organism>
<reference evidence="1" key="1">
    <citation type="submission" date="2018-07" db="EMBL/GenBank/DDBJ databases">
        <authorList>
            <consortium name="GenomeTrakr network: Whole genome sequencing for foodborne pathogen traceback"/>
        </authorList>
    </citation>
    <scope>NUCLEOTIDE SEQUENCE</scope>
    <source>
        <strain evidence="1">FLUFL-939</strain>
    </source>
</reference>
<comment type="caution">
    <text evidence="1">The sequence shown here is derived from an EMBL/GenBank/DDBJ whole genome shotgun (WGS) entry which is preliminary data.</text>
</comment>
<dbReference type="Pfam" id="PF10809">
    <property type="entry name" value="DUF2732"/>
    <property type="match status" value="1"/>
</dbReference>
<protein>
    <submittedName>
        <fullName evidence="1">DUF2732 domain-containing protein</fullName>
    </submittedName>
</protein>
<dbReference type="InterPro" id="IPR020126">
    <property type="entry name" value="DUF2732"/>
</dbReference>
<name>A0A5U2GG42_SALER</name>